<evidence type="ECO:0000313" key="5">
    <source>
        <dbReference type="Proteomes" id="UP000800036"/>
    </source>
</evidence>
<evidence type="ECO:0000256" key="2">
    <source>
        <dbReference type="ARBA" id="ARBA00022857"/>
    </source>
</evidence>
<sequence length="296" mass="31433">MGIGWNPSKDIPDLSGKVIVVTGGSSGLGKESVHQLVKHNPSKIYLTARTSARGNAAINAIESATPAAKGKIAYLEVDMASLASVKRAADRVLTAESRLDILMSNAGVMAVPAGVTEDGYESQFGTNHMGPSLFTKLLLLLLSKTATAPDSDVHIVNLSSELFKSAPMGGILFDSLKTPQSEISSMARYGQSKLADALHTHILAQKYPQIKSVALHPSVVNTGLLDTFKKDHPIIGGLVGVVAGIFLTNVHDGAKRQLWAATAPSKEVKNGAITKDEALAERLWEWTNKELEAKGF</sequence>
<accession>A0A6A5UVG5</accession>
<evidence type="ECO:0000256" key="3">
    <source>
        <dbReference type="ARBA" id="ARBA00023002"/>
    </source>
</evidence>
<dbReference type="PANTHER" id="PTHR24320">
    <property type="entry name" value="RETINOL DEHYDROGENASE"/>
    <property type="match status" value="1"/>
</dbReference>
<evidence type="ECO:0000256" key="1">
    <source>
        <dbReference type="ARBA" id="ARBA00006484"/>
    </source>
</evidence>
<dbReference type="EMBL" id="ML976728">
    <property type="protein sequence ID" value="KAF1967762.1"/>
    <property type="molecule type" value="Genomic_DNA"/>
</dbReference>
<dbReference type="InterPro" id="IPR002347">
    <property type="entry name" value="SDR_fam"/>
</dbReference>
<dbReference type="AlphaFoldDB" id="A0A6A5UVG5"/>
<comment type="similarity">
    <text evidence="1">Belongs to the short-chain dehydrogenases/reductases (SDR) family.</text>
</comment>
<dbReference type="OrthoDB" id="191139at2759"/>
<organism evidence="4 5">
    <name type="scientific">Bimuria novae-zelandiae CBS 107.79</name>
    <dbReference type="NCBI Taxonomy" id="1447943"/>
    <lineage>
        <taxon>Eukaryota</taxon>
        <taxon>Fungi</taxon>
        <taxon>Dikarya</taxon>
        <taxon>Ascomycota</taxon>
        <taxon>Pezizomycotina</taxon>
        <taxon>Dothideomycetes</taxon>
        <taxon>Pleosporomycetidae</taxon>
        <taxon>Pleosporales</taxon>
        <taxon>Massarineae</taxon>
        <taxon>Didymosphaeriaceae</taxon>
        <taxon>Bimuria</taxon>
    </lineage>
</organism>
<dbReference type="PRINTS" id="PR00081">
    <property type="entry name" value="GDHRDH"/>
</dbReference>
<protein>
    <submittedName>
        <fullName evidence="4">NAD(P)-binding protein</fullName>
    </submittedName>
</protein>
<keyword evidence="3" id="KW-0560">Oxidoreductase</keyword>
<keyword evidence="2" id="KW-0521">NADP</keyword>
<name>A0A6A5UVG5_9PLEO</name>
<keyword evidence="5" id="KW-1185">Reference proteome</keyword>
<dbReference type="PANTHER" id="PTHR24320:SF282">
    <property type="entry name" value="WW DOMAIN-CONTAINING OXIDOREDUCTASE"/>
    <property type="match status" value="1"/>
</dbReference>
<dbReference type="InterPro" id="IPR036291">
    <property type="entry name" value="NAD(P)-bd_dom_sf"/>
</dbReference>
<gene>
    <name evidence="4" type="ORF">BU23DRAFT_583668</name>
</gene>
<dbReference type="GO" id="GO:0016491">
    <property type="term" value="F:oxidoreductase activity"/>
    <property type="evidence" value="ECO:0007669"/>
    <property type="project" value="UniProtKB-KW"/>
</dbReference>
<proteinExistence type="inferred from homology"/>
<dbReference type="Gene3D" id="3.40.50.720">
    <property type="entry name" value="NAD(P)-binding Rossmann-like Domain"/>
    <property type="match status" value="1"/>
</dbReference>
<evidence type="ECO:0000313" key="4">
    <source>
        <dbReference type="EMBL" id="KAF1967762.1"/>
    </source>
</evidence>
<dbReference type="Proteomes" id="UP000800036">
    <property type="component" value="Unassembled WGS sequence"/>
</dbReference>
<dbReference type="SUPFAM" id="SSF51735">
    <property type="entry name" value="NAD(P)-binding Rossmann-fold domains"/>
    <property type="match status" value="1"/>
</dbReference>
<dbReference type="Pfam" id="PF00106">
    <property type="entry name" value="adh_short"/>
    <property type="match status" value="1"/>
</dbReference>
<reference evidence="4" key="1">
    <citation type="journal article" date="2020" name="Stud. Mycol.">
        <title>101 Dothideomycetes genomes: a test case for predicting lifestyles and emergence of pathogens.</title>
        <authorList>
            <person name="Haridas S."/>
            <person name="Albert R."/>
            <person name="Binder M."/>
            <person name="Bloem J."/>
            <person name="Labutti K."/>
            <person name="Salamov A."/>
            <person name="Andreopoulos B."/>
            <person name="Baker S."/>
            <person name="Barry K."/>
            <person name="Bills G."/>
            <person name="Bluhm B."/>
            <person name="Cannon C."/>
            <person name="Castanera R."/>
            <person name="Culley D."/>
            <person name="Daum C."/>
            <person name="Ezra D."/>
            <person name="Gonzalez J."/>
            <person name="Henrissat B."/>
            <person name="Kuo A."/>
            <person name="Liang C."/>
            <person name="Lipzen A."/>
            <person name="Lutzoni F."/>
            <person name="Magnuson J."/>
            <person name="Mondo S."/>
            <person name="Nolan M."/>
            <person name="Ohm R."/>
            <person name="Pangilinan J."/>
            <person name="Park H.-J."/>
            <person name="Ramirez L."/>
            <person name="Alfaro M."/>
            <person name="Sun H."/>
            <person name="Tritt A."/>
            <person name="Yoshinaga Y."/>
            <person name="Zwiers L.-H."/>
            <person name="Turgeon B."/>
            <person name="Goodwin S."/>
            <person name="Spatafora J."/>
            <person name="Crous P."/>
            <person name="Grigoriev I."/>
        </authorList>
    </citation>
    <scope>NUCLEOTIDE SEQUENCE</scope>
    <source>
        <strain evidence="4">CBS 107.79</strain>
    </source>
</reference>